<evidence type="ECO:0000313" key="3">
    <source>
        <dbReference type="EMBL" id="RLE52011.1"/>
    </source>
</evidence>
<evidence type="ECO:0000256" key="1">
    <source>
        <dbReference type="SAM" id="Phobius"/>
    </source>
</evidence>
<feature type="transmembrane region" description="Helical" evidence="1">
    <location>
        <begin position="129"/>
        <end position="146"/>
    </location>
</feature>
<feature type="transmembrane region" description="Helical" evidence="1">
    <location>
        <begin position="106"/>
        <end position="123"/>
    </location>
</feature>
<feature type="transmembrane region" description="Helical" evidence="1">
    <location>
        <begin position="36"/>
        <end position="61"/>
    </location>
</feature>
<feature type="transmembrane region" description="Helical" evidence="1">
    <location>
        <begin position="253"/>
        <end position="273"/>
    </location>
</feature>
<gene>
    <name evidence="3" type="ORF">DRJ33_04730</name>
</gene>
<dbReference type="SUPFAM" id="SSF103481">
    <property type="entry name" value="Multidrug resistance efflux transporter EmrE"/>
    <property type="match status" value="2"/>
</dbReference>
<dbReference type="AlphaFoldDB" id="A0A497EYB4"/>
<evidence type="ECO:0000313" key="4">
    <source>
        <dbReference type="Proteomes" id="UP000272051"/>
    </source>
</evidence>
<dbReference type="InterPro" id="IPR037185">
    <property type="entry name" value="EmrE-like"/>
</dbReference>
<proteinExistence type="predicted"/>
<dbReference type="PANTHER" id="PTHR22911:SF137">
    <property type="entry name" value="SOLUTE CARRIER FAMILY 35 MEMBER G2-RELATED"/>
    <property type="match status" value="1"/>
</dbReference>
<dbReference type="EMBL" id="QMQX01000073">
    <property type="protein sequence ID" value="RLE52011.1"/>
    <property type="molecule type" value="Genomic_DNA"/>
</dbReference>
<feature type="domain" description="EamA" evidence="2">
    <location>
        <begin position="159"/>
        <end position="295"/>
    </location>
</feature>
<keyword evidence="1" id="KW-1133">Transmembrane helix</keyword>
<feature type="transmembrane region" description="Helical" evidence="1">
    <location>
        <begin position="280"/>
        <end position="297"/>
    </location>
</feature>
<feature type="transmembrane region" description="Helical" evidence="1">
    <location>
        <begin position="192"/>
        <end position="212"/>
    </location>
</feature>
<feature type="transmembrane region" description="Helical" evidence="1">
    <location>
        <begin position="158"/>
        <end position="180"/>
    </location>
</feature>
<dbReference type="PANTHER" id="PTHR22911">
    <property type="entry name" value="ACYL-MALONYL CONDENSING ENZYME-RELATED"/>
    <property type="match status" value="1"/>
</dbReference>
<feature type="transmembrane region" description="Helical" evidence="1">
    <location>
        <begin position="224"/>
        <end position="247"/>
    </location>
</feature>
<dbReference type="Pfam" id="PF00892">
    <property type="entry name" value="EamA"/>
    <property type="match status" value="2"/>
</dbReference>
<keyword evidence="1" id="KW-0812">Transmembrane</keyword>
<dbReference type="Proteomes" id="UP000272051">
    <property type="component" value="Unassembled WGS sequence"/>
</dbReference>
<dbReference type="InterPro" id="IPR000620">
    <property type="entry name" value="EamA_dom"/>
</dbReference>
<sequence length="299" mass="31837">MLYEVKVVFIAVGASILAALSWSIAALLYKIGLKSFNVLLANLIRLTSATAFLSLLLTFLYGLNWLRVMSYPVIFYMIANVTAALGIGDLCYFISINKIGVSRAVPIAYSFPLFLYPLAILLLGEETELYSLIASVLVVLGIYLVSQGGEQGMSRTDLTGILPAICTAFSWALSIIFLKLALQHAETLALNAGRMLIILPIMFLAVIASASHKQVSPHKAKSRLISLVLAGIIALGIGDTLLIYALSLASATIVAPLSATSPLFSAILAMAFLREKVTSKLALGAMLITIGAGILLSQV</sequence>
<protein>
    <recommendedName>
        <fullName evidence="2">EamA domain-containing protein</fullName>
    </recommendedName>
</protein>
<organism evidence="3 4">
    <name type="scientific">Thermoproteota archaeon</name>
    <dbReference type="NCBI Taxonomy" id="2056631"/>
    <lineage>
        <taxon>Archaea</taxon>
        <taxon>Thermoproteota</taxon>
    </lineage>
</organism>
<feature type="transmembrane region" description="Helical" evidence="1">
    <location>
        <begin position="6"/>
        <end position="29"/>
    </location>
</feature>
<dbReference type="GO" id="GO:0016020">
    <property type="term" value="C:membrane"/>
    <property type="evidence" value="ECO:0007669"/>
    <property type="project" value="InterPro"/>
</dbReference>
<keyword evidence="1" id="KW-0472">Membrane</keyword>
<name>A0A497EYB4_9CREN</name>
<comment type="caution">
    <text evidence="3">The sequence shown here is derived from an EMBL/GenBank/DDBJ whole genome shotgun (WGS) entry which is preliminary data.</text>
</comment>
<evidence type="ECO:0000259" key="2">
    <source>
        <dbReference type="Pfam" id="PF00892"/>
    </source>
</evidence>
<accession>A0A497EYB4</accession>
<reference evidence="3 4" key="1">
    <citation type="submission" date="2018-06" db="EMBL/GenBank/DDBJ databases">
        <title>Extensive metabolic versatility and redundancy in microbially diverse, dynamic hydrothermal sediments.</title>
        <authorList>
            <person name="Dombrowski N."/>
            <person name="Teske A."/>
            <person name="Baker B.J."/>
        </authorList>
    </citation>
    <scope>NUCLEOTIDE SEQUENCE [LARGE SCALE GENOMIC DNA]</scope>
    <source>
        <strain evidence="3">B34_G17</strain>
    </source>
</reference>
<feature type="domain" description="EamA" evidence="2">
    <location>
        <begin position="13"/>
        <end position="146"/>
    </location>
</feature>
<feature type="transmembrane region" description="Helical" evidence="1">
    <location>
        <begin position="73"/>
        <end position="94"/>
    </location>
</feature>
<dbReference type="Gene3D" id="1.10.3730.20">
    <property type="match status" value="1"/>
</dbReference>